<dbReference type="Gene3D" id="1.10.10.10">
    <property type="entry name" value="Winged helix-like DNA-binding domain superfamily/Winged helix DNA-binding domain"/>
    <property type="match status" value="1"/>
</dbReference>
<evidence type="ECO:0000256" key="2">
    <source>
        <dbReference type="ARBA" id="ARBA00023015"/>
    </source>
</evidence>
<comment type="caution">
    <text evidence="6">The sequence shown here is derived from an EMBL/GenBank/DDBJ whole genome shotgun (WGS) entry which is preliminary data.</text>
</comment>
<dbReference type="AlphaFoldDB" id="A0A4R6Y8W8"/>
<dbReference type="PROSITE" id="PS50931">
    <property type="entry name" value="HTH_LYSR"/>
    <property type="match status" value="1"/>
</dbReference>
<keyword evidence="7" id="KW-1185">Reference proteome</keyword>
<dbReference type="InterPro" id="IPR000847">
    <property type="entry name" value="LysR_HTH_N"/>
</dbReference>
<dbReference type="Gene3D" id="3.40.190.290">
    <property type="match status" value="1"/>
</dbReference>
<evidence type="ECO:0000313" key="7">
    <source>
        <dbReference type="Proteomes" id="UP000294480"/>
    </source>
</evidence>
<evidence type="ECO:0000256" key="3">
    <source>
        <dbReference type="ARBA" id="ARBA00023125"/>
    </source>
</evidence>
<keyword evidence="2" id="KW-0805">Transcription regulation</keyword>
<evidence type="ECO:0000256" key="1">
    <source>
        <dbReference type="ARBA" id="ARBA00009437"/>
    </source>
</evidence>
<dbReference type="PRINTS" id="PR00039">
    <property type="entry name" value="HTHLYSR"/>
</dbReference>
<dbReference type="InterPro" id="IPR058163">
    <property type="entry name" value="LysR-type_TF_proteobact-type"/>
</dbReference>
<name>A0A4R6Y8W8_9BURK</name>
<keyword evidence="3" id="KW-0238">DNA-binding</keyword>
<comment type="similarity">
    <text evidence="1">Belongs to the LysR transcriptional regulatory family.</text>
</comment>
<dbReference type="GO" id="GO:0006351">
    <property type="term" value="P:DNA-templated transcription"/>
    <property type="evidence" value="ECO:0007669"/>
    <property type="project" value="TreeGrafter"/>
</dbReference>
<organism evidence="6 7">
    <name type="scientific">Hydromonas duriensis</name>
    <dbReference type="NCBI Taxonomy" id="1527608"/>
    <lineage>
        <taxon>Bacteria</taxon>
        <taxon>Pseudomonadati</taxon>
        <taxon>Pseudomonadota</taxon>
        <taxon>Betaproteobacteria</taxon>
        <taxon>Burkholderiales</taxon>
        <taxon>Burkholderiaceae</taxon>
        <taxon>Hydromonas</taxon>
    </lineage>
</organism>
<dbReference type="Proteomes" id="UP000294480">
    <property type="component" value="Unassembled WGS sequence"/>
</dbReference>
<evidence type="ECO:0000256" key="4">
    <source>
        <dbReference type="ARBA" id="ARBA00023163"/>
    </source>
</evidence>
<dbReference type="InterPro" id="IPR036388">
    <property type="entry name" value="WH-like_DNA-bd_sf"/>
</dbReference>
<dbReference type="InterPro" id="IPR005119">
    <property type="entry name" value="LysR_subst-bd"/>
</dbReference>
<dbReference type="EMBL" id="SNZE01000007">
    <property type="protein sequence ID" value="TDR31874.1"/>
    <property type="molecule type" value="Genomic_DNA"/>
</dbReference>
<gene>
    <name evidence="6" type="ORF">DFR44_10791</name>
</gene>
<dbReference type="RefSeq" id="WP_133619585.1">
    <property type="nucleotide sequence ID" value="NZ_SNZE01000007.1"/>
</dbReference>
<evidence type="ECO:0000313" key="6">
    <source>
        <dbReference type="EMBL" id="TDR31874.1"/>
    </source>
</evidence>
<dbReference type="Pfam" id="PF00126">
    <property type="entry name" value="HTH_1"/>
    <property type="match status" value="1"/>
</dbReference>
<dbReference type="SUPFAM" id="SSF53850">
    <property type="entry name" value="Periplasmic binding protein-like II"/>
    <property type="match status" value="1"/>
</dbReference>
<accession>A0A4R6Y8W8</accession>
<dbReference type="GO" id="GO:0003700">
    <property type="term" value="F:DNA-binding transcription factor activity"/>
    <property type="evidence" value="ECO:0007669"/>
    <property type="project" value="InterPro"/>
</dbReference>
<dbReference type="OrthoDB" id="5526340at2"/>
<keyword evidence="4" id="KW-0804">Transcription</keyword>
<evidence type="ECO:0000259" key="5">
    <source>
        <dbReference type="PROSITE" id="PS50931"/>
    </source>
</evidence>
<sequence length="327" mass="37590">MFSLPPLTALRAFESVARLGSVTRAAEELHVTHSAISHQVRLLEKHLGIALIDRRARRMDLTHDGRVYAYQIRQSLQQIGGITERITQRKQSEYLTIGVIPSFATHWLVPRLPLFWQEYPDWKIELIASLDMQDFEDSSIDCLIRFGEVRMQGLHTEKIMSDWQLLVARDNYDRYTATQNTADALSLGTAILANEDLANWSVTANLENISVSETLVVNDSNLAMEALRNGAVDCILTRLSIVALWIEQGWLKKVTPHMPLHRSNYHLLWPNRSHNSPKLNIFKNWLKNQCNEFEQKVLSEALFTQRDNSQNFSFLKTNKLDLPLSLK</sequence>
<dbReference type="PANTHER" id="PTHR30537:SF79">
    <property type="entry name" value="TRANSCRIPTIONAL REGULATOR-RELATED"/>
    <property type="match status" value="1"/>
</dbReference>
<dbReference type="FunFam" id="1.10.10.10:FF:000038">
    <property type="entry name" value="Glycine cleavage system transcriptional activator"/>
    <property type="match status" value="1"/>
</dbReference>
<dbReference type="PANTHER" id="PTHR30537">
    <property type="entry name" value="HTH-TYPE TRANSCRIPTIONAL REGULATOR"/>
    <property type="match status" value="1"/>
</dbReference>
<dbReference type="InterPro" id="IPR036390">
    <property type="entry name" value="WH_DNA-bd_sf"/>
</dbReference>
<reference evidence="6 7" key="1">
    <citation type="submission" date="2019-03" db="EMBL/GenBank/DDBJ databases">
        <title>Genomic Encyclopedia of Type Strains, Phase IV (KMG-IV): sequencing the most valuable type-strain genomes for metagenomic binning, comparative biology and taxonomic classification.</title>
        <authorList>
            <person name="Goeker M."/>
        </authorList>
    </citation>
    <scope>NUCLEOTIDE SEQUENCE [LARGE SCALE GENOMIC DNA]</scope>
    <source>
        <strain evidence="6 7">DSM 102852</strain>
    </source>
</reference>
<feature type="domain" description="HTH lysR-type" evidence="5">
    <location>
        <begin position="5"/>
        <end position="62"/>
    </location>
</feature>
<proteinExistence type="inferred from homology"/>
<dbReference type="GO" id="GO:0043565">
    <property type="term" value="F:sequence-specific DNA binding"/>
    <property type="evidence" value="ECO:0007669"/>
    <property type="project" value="TreeGrafter"/>
</dbReference>
<dbReference type="Pfam" id="PF03466">
    <property type="entry name" value="LysR_substrate"/>
    <property type="match status" value="1"/>
</dbReference>
<dbReference type="SUPFAM" id="SSF46785">
    <property type="entry name" value="Winged helix' DNA-binding domain"/>
    <property type="match status" value="1"/>
</dbReference>
<protein>
    <submittedName>
        <fullName evidence="6">LysR family glycine cleavage system transcriptional activator</fullName>
    </submittedName>
</protein>